<dbReference type="PANTHER" id="PTHR12526">
    <property type="entry name" value="GLYCOSYLTRANSFERASE"/>
    <property type="match status" value="1"/>
</dbReference>
<dbReference type="OrthoDB" id="919017at2"/>
<gene>
    <name evidence="1" type="ORF">SAMN04488087_0217</name>
</gene>
<dbReference type="GO" id="GO:0016740">
    <property type="term" value="F:transferase activity"/>
    <property type="evidence" value="ECO:0007669"/>
    <property type="project" value="UniProtKB-KW"/>
</dbReference>
<organism evidence="1 2">
    <name type="scientific">Rhodothermus profundi</name>
    <dbReference type="NCBI Taxonomy" id="633813"/>
    <lineage>
        <taxon>Bacteria</taxon>
        <taxon>Pseudomonadati</taxon>
        <taxon>Rhodothermota</taxon>
        <taxon>Rhodothermia</taxon>
        <taxon>Rhodothermales</taxon>
        <taxon>Rhodothermaceae</taxon>
        <taxon>Rhodothermus</taxon>
    </lineage>
</organism>
<evidence type="ECO:0000313" key="1">
    <source>
        <dbReference type="EMBL" id="SHK08388.1"/>
    </source>
</evidence>
<keyword evidence="2" id="KW-1185">Reference proteome</keyword>
<dbReference type="EMBL" id="FRAU01000001">
    <property type="protein sequence ID" value="SHK08388.1"/>
    <property type="molecule type" value="Genomic_DNA"/>
</dbReference>
<dbReference type="SUPFAM" id="SSF53756">
    <property type="entry name" value="UDP-Glycosyltransferase/glycogen phosphorylase"/>
    <property type="match status" value="1"/>
</dbReference>
<dbReference type="STRING" id="633813.SAMN04488087_0217"/>
<dbReference type="Pfam" id="PF13692">
    <property type="entry name" value="Glyco_trans_1_4"/>
    <property type="match status" value="1"/>
</dbReference>
<sequence length="394" mass="45685">MIIYFDTEWEGHHPHHMAVVARYALKFQLCDKVLFAVPTELQERAFKFLVDEDKTKLHFFQINNEDEFKKIRYVKNRWVKHLLGWRLGCRIAYQQNADVLFFAVMDDVLLGSAFDPVRYSGFTISGLIFRASMHYQEMRNGFVSSAREFIKSVTVYRTLKRRDFVKLFTLDPYFAEFARNNIVNGYKVEFLPEPYDLPDVHFDSNSEREQGKIRFLFYGSMQRRKGIEPLLDALKLLPSSVKEKSEFRFCGEGPMVPFIQNRKKELLAEGINITVEARYLSQCELDEEIKKADVILAPYLNHIGSSGVLVTAAAYHKPILSQNAMMIGRELQRYRLGEAVDTHDPAAIAAAIIRLCEGGIDKIRRTADFEGYLQRHGEEKFAQKILNLIQENNT</sequence>
<dbReference type="AlphaFoldDB" id="A0A1M6PKE1"/>
<proteinExistence type="predicted"/>
<accession>A0A1M6PKE1</accession>
<name>A0A1M6PKE1_9BACT</name>
<protein>
    <submittedName>
        <fullName evidence="1">Glycosyltransferase involved in cell wall bisynthesis</fullName>
    </submittedName>
</protein>
<keyword evidence="1" id="KW-0808">Transferase</keyword>
<dbReference type="Gene3D" id="3.40.50.2000">
    <property type="entry name" value="Glycogen Phosphorylase B"/>
    <property type="match status" value="1"/>
</dbReference>
<reference evidence="2" key="1">
    <citation type="submission" date="2016-11" db="EMBL/GenBank/DDBJ databases">
        <authorList>
            <person name="Varghese N."/>
            <person name="Submissions S."/>
        </authorList>
    </citation>
    <scope>NUCLEOTIDE SEQUENCE [LARGE SCALE GENOMIC DNA]</scope>
    <source>
        <strain evidence="2">DSM 22212</strain>
    </source>
</reference>
<evidence type="ECO:0000313" key="2">
    <source>
        <dbReference type="Proteomes" id="UP000185812"/>
    </source>
</evidence>
<dbReference type="Proteomes" id="UP000185812">
    <property type="component" value="Unassembled WGS sequence"/>
</dbReference>